<protein>
    <submittedName>
        <fullName evidence="1">Uncharacterized protein</fullName>
    </submittedName>
</protein>
<keyword evidence="2" id="KW-1185">Reference proteome</keyword>
<organism evidence="1 2">
    <name type="scientific">Batillaria attramentaria</name>
    <dbReference type="NCBI Taxonomy" id="370345"/>
    <lineage>
        <taxon>Eukaryota</taxon>
        <taxon>Metazoa</taxon>
        <taxon>Spiralia</taxon>
        <taxon>Lophotrochozoa</taxon>
        <taxon>Mollusca</taxon>
        <taxon>Gastropoda</taxon>
        <taxon>Caenogastropoda</taxon>
        <taxon>Sorbeoconcha</taxon>
        <taxon>Cerithioidea</taxon>
        <taxon>Batillariidae</taxon>
        <taxon>Batillaria</taxon>
    </lineage>
</organism>
<evidence type="ECO:0000313" key="2">
    <source>
        <dbReference type="Proteomes" id="UP001519460"/>
    </source>
</evidence>
<proteinExistence type="predicted"/>
<evidence type="ECO:0000313" key="1">
    <source>
        <dbReference type="EMBL" id="KAK7486745.1"/>
    </source>
</evidence>
<comment type="caution">
    <text evidence="1">The sequence shown here is derived from an EMBL/GenBank/DDBJ whole genome shotgun (WGS) entry which is preliminary data.</text>
</comment>
<gene>
    <name evidence="1" type="ORF">BaRGS_00022029</name>
</gene>
<dbReference type="Proteomes" id="UP001519460">
    <property type="component" value="Unassembled WGS sequence"/>
</dbReference>
<dbReference type="EMBL" id="JACVVK020000174">
    <property type="protein sequence ID" value="KAK7486745.1"/>
    <property type="molecule type" value="Genomic_DNA"/>
</dbReference>
<name>A0ABD0KIA1_9CAEN</name>
<reference evidence="1 2" key="1">
    <citation type="journal article" date="2023" name="Sci. Data">
        <title>Genome assembly of the Korean intertidal mud-creeper Batillaria attramentaria.</title>
        <authorList>
            <person name="Patra A.K."/>
            <person name="Ho P.T."/>
            <person name="Jun S."/>
            <person name="Lee S.J."/>
            <person name="Kim Y."/>
            <person name="Won Y.J."/>
        </authorList>
    </citation>
    <scope>NUCLEOTIDE SEQUENCE [LARGE SCALE GENOMIC DNA]</scope>
    <source>
        <strain evidence="1">Wonlab-2016</strain>
    </source>
</reference>
<accession>A0ABD0KIA1</accession>
<dbReference type="AlphaFoldDB" id="A0ABD0KIA1"/>
<sequence length="363" mass="41745">MLFKVHLSSLSSQLTKFYADNQSTFIESFLSAHEVLRRQPKYIYRVFPLSSRSSTPTTKVHLSSLSPQLTKFYADNQSTFIESFPSAHEVLRRQPKYIYRVFPLRSRSSTPTTKVHLSSLSPQLTKFYADNQSTFIESFPSAHEVLRRQPKYIYRVFPLSSRSSTPTTKVHLSSLSSQLTKFYADNQSTFIESFPSAHEVLRRQPKYIYRVFPLSSRSSTPTTKVHLSSLSPQLTKFYADNQSTFIESFPSAHEVLRRQPKYIYRVFPLSSRSSTPTTKVHLSSLSSQLTKVYADNQSTFIESFPSAHEVLRRQPKYIYRVFPLSSRSSTPTTKVHLSSLSPQLTKFYADNQSLRDGLAKRLP</sequence>